<dbReference type="Pfam" id="PF05133">
    <property type="entry name" value="SPP1_portal"/>
    <property type="match status" value="1"/>
</dbReference>
<accession>A0A928A4G3</accession>
<dbReference type="NCBIfam" id="TIGR01538">
    <property type="entry name" value="portal_SPP1"/>
    <property type="match status" value="1"/>
</dbReference>
<evidence type="ECO:0000256" key="1">
    <source>
        <dbReference type="SAM" id="MobiDB-lite"/>
    </source>
</evidence>
<sequence length="491" mass="56217">MTYKETFVDSTGKSNLLELRFHREARMRYSVHDLDTLFADDYRLLKETLHHHETIQRPRIQELLDYAEGNNHDISKAGRRRDDDMADTRAIHNFGRAIAVFKQGYLVGNPIQVSYEDDNYQEQLDELAKQNDFHQLNRSLVLDLSKTGRAYDLVYRAQDDTTRAAKLDPLGTFVIYDDTLEMHSVAGVRYYQANPFDDKKKIVEVYTPSDIMTFEYDGTLNEISRTTHAFELVPITEYMNNSNGLGDYETELSLIDLYDASQSDTANYMQDLSDAILAIIGRVNFPVDCDTAAKQIEYMRKMRKARLLNLEPPIDQEGNEGTVDAKYLYKQYDVNGTEAYKKRVVNDIHKFTNTPDMTDDNFAGVQSGEAMKWKVFGLDQERVDMQALFEKSLKRRYRLVANIGKVASEMTDFDVSKLTITFTPNLPADTSTVIDNAKNLYGVVSDETVFDMLQTATGVDAKIEMERLNSEEPQEPKPRVGEVIADDEDAQ</sequence>
<feature type="region of interest" description="Disordered" evidence="1">
    <location>
        <begin position="466"/>
        <end position="491"/>
    </location>
</feature>
<dbReference type="InterPro" id="IPR006428">
    <property type="entry name" value="Portal_SPP1-type"/>
</dbReference>
<dbReference type="InterPro" id="IPR021145">
    <property type="entry name" value="Portal_protein_SPP1_Gp6-like"/>
</dbReference>
<proteinExistence type="predicted"/>
<protein>
    <submittedName>
        <fullName evidence="2">Phage portal protein</fullName>
    </submittedName>
</protein>
<dbReference type="Proteomes" id="UP000700800">
    <property type="component" value="Unassembled WGS sequence"/>
</dbReference>
<organism evidence="2 3">
    <name type="scientific">Streptococcus gallolyticus</name>
    <dbReference type="NCBI Taxonomy" id="315405"/>
    <lineage>
        <taxon>Bacteria</taxon>
        <taxon>Bacillati</taxon>
        <taxon>Bacillota</taxon>
        <taxon>Bacilli</taxon>
        <taxon>Lactobacillales</taxon>
        <taxon>Streptococcaceae</taxon>
        <taxon>Streptococcus</taxon>
    </lineage>
</organism>
<feature type="compositionally biased region" description="Basic and acidic residues" evidence="1">
    <location>
        <begin position="466"/>
        <end position="480"/>
    </location>
</feature>
<evidence type="ECO:0000313" key="3">
    <source>
        <dbReference type="Proteomes" id="UP000700800"/>
    </source>
</evidence>
<reference evidence="2" key="1">
    <citation type="submission" date="2019-04" db="EMBL/GenBank/DDBJ databases">
        <title>Evolution of Biomass-Degrading Anaerobic Consortia Revealed by Metagenomics.</title>
        <authorList>
            <person name="Peng X."/>
        </authorList>
    </citation>
    <scope>NUCLEOTIDE SEQUENCE</scope>
    <source>
        <strain evidence="2">SIG195</strain>
    </source>
</reference>
<dbReference type="AlphaFoldDB" id="A0A928A4G3"/>
<dbReference type="EMBL" id="SVAF01000017">
    <property type="protein sequence ID" value="MBE6165031.1"/>
    <property type="molecule type" value="Genomic_DNA"/>
</dbReference>
<gene>
    <name evidence="2" type="ORF">E7156_06990</name>
</gene>
<name>A0A928A4G3_9STRE</name>
<comment type="caution">
    <text evidence="2">The sequence shown here is derived from an EMBL/GenBank/DDBJ whole genome shotgun (WGS) entry which is preliminary data.</text>
</comment>
<evidence type="ECO:0000313" key="2">
    <source>
        <dbReference type="EMBL" id="MBE6165031.1"/>
    </source>
</evidence>